<dbReference type="InterPro" id="IPR036922">
    <property type="entry name" value="Rieske_2Fe-2S_sf"/>
</dbReference>
<keyword evidence="3" id="KW-0408">Iron</keyword>
<sequence length="514" mass="57324">MFRDGARKSIWQEEIRRFSSYDQIVNNKTFDVIIVGGGITGLSTALELQKQGQKCLLIEASNIGFGTTGGTTAHLNTFFDTTFDEAISDFGEENAKLLAEVGKEAIQIIQNNISEHNIDCDFEKKTGYIFALDKKQNKKLEKMIEGAEKVGIEMKFCDGVSFPVPFVSVASVPDQAQFHPIKYIKKLAETFVSLGGIILEECTCLNHSEEDNEISVETSKGLFNTKNLVYATHIPPGVNVLHLMAAPYRSYAIAFEIGDNKYSEDLMYDLYDPYRYYRTQIVDGKKLLIAGGEDHKTGHEQDTGTCFSNLENYVREYFDVGAAAYSWSSQYYESVDGMPYIGKLPGSKGNIYAATGFRGNGMIFGTISSKVISDLIMGNNSKYEKLFDPGRIKPMAGFASFVKENVSSAADFVKDKLFKEKINSLAELNDGEAKVVKYEGESYAIYKETEGKTHILKSTCPHTYCDVHWNSAEKSWDCPCHGSRFAVTGRLLTAPSTEGLQRIRFNENGEEENI</sequence>
<evidence type="ECO:0000256" key="1">
    <source>
        <dbReference type="ARBA" id="ARBA00022714"/>
    </source>
</evidence>
<dbReference type="PANTHER" id="PTHR13847:SF274">
    <property type="entry name" value="RIESKE 2FE-2S IRON-SULFUR PROTEIN YHFW-RELATED"/>
    <property type="match status" value="1"/>
</dbReference>
<dbReference type="Gene3D" id="2.102.10.10">
    <property type="entry name" value="Rieske [2Fe-2S] iron-sulphur domain"/>
    <property type="match status" value="1"/>
</dbReference>
<name>A0ABW2LZD8_9FLAO</name>
<dbReference type="EMBL" id="JBHTCR010000002">
    <property type="protein sequence ID" value="MFC7346056.1"/>
    <property type="molecule type" value="Genomic_DNA"/>
</dbReference>
<keyword evidence="1" id="KW-0001">2Fe-2S</keyword>
<dbReference type="InterPro" id="IPR036188">
    <property type="entry name" value="FAD/NAD-bd_sf"/>
</dbReference>
<dbReference type="Gene3D" id="3.50.50.60">
    <property type="entry name" value="FAD/NAD(P)-binding domain"/>
    <property type="match status" value="1"/>
</dbReference>
<dbReference type="SUPFAM" id="SSF51905">
    <property type="entry name" value="FAD/NAD(P)-binding domain"/>
    <property type="match status" value="1"/>
</dbReference>
<comment type="caution">
    <text evidence="6">The sequence shown here is derived from an EMBL/GenBank/DDBJ whole genome shotgun (WGS) entry which is preliminary data.</text>
</comment>
<keyword evidence="7" id="KW-1185">Reference proteome</keyword>
<accession>A0ABW2LZD8</accession>
<keyword evidence="4" id="KW-0411">Iron-sulfur</keyword>
<evidence type="ECO:0000256" key="4">
    <source>
        <dbReference type="ARBA" id="ARBA00023014"/>
    </source>
</evidence>
<keyword evidence="2" id="KW-0479">Metal-binding</keyword>
<gene>
    <name evidence="6" type="ORF">ACFQO9_04900</name>
</gene>
<organism evidence="6 7">
    <name type="scientific">Chryseobacterium zhengzhouense</name>
    <dbReference type="NCBI Taxonomy" id="1636086"/>
    <lineage>
        <taxon>Bacteria</taxon>
        <taxon>Pseudomonadati</taxon>
        <taxon>Bacteroidota</taxon>
        <taxon>Flavobacteriia</taxon>
        <taxon>Flavobacteriales</taxon>
        <taxon>Weeksellaceae</taxon>
        <taxon>Chryseobacterium group</taxon>
        <taxon>Chryseobacterium</taxon>
    </lineage>
</organism>
<evidence type="ECO:0000313" key="7">
    <source>
        <dbReference type="Proteomes" id="UP001596550"/>
    </source>
</evidence>
<dbReference type="SUPFAM" id="SSF50022">
    <property type="entry name" value="ISP domain"/>
    <property type="match status" value="1"/>
</dbReference>
<dbReference type="RefSeq" id="WP_378174638.1">
    <property type="nucleotide sequence ID" value="NZ_JBHTCR010000002.1"/>
</dbReference>
<dbReference type="InterPro" id="IPR006076">
    <property type="entry name" value="FAD-dep_OxRdtase"/>
</dbReference>
<dbReference type="PANTHER" id="PTHR13847">
    <property type="entry name" value="SARCOSINE DEHYDROGENASE-RELATED"/>
    <property type="match status" value="1"/>
</dbReference>
<protein>
    <submittedName>
        <fullName evidence="6">FAD-dependent oxidoreductase</fullName>
    </submittedName>
</protein>
<dbReference type="Proteomes" id="UP001596550">
    <property type="component" value="Unassembled WGS sequence"/>
</dbReference>
<dbReference type="Pfam" id="PF01266">
    <property type="entry name" value="DAO"/>
    <property type="match status" value="1"/>
</dbReference>
<evidence type="ECO:0000256" key="3">
    <source>
        <dbReference type="ARBA" id="ARBA00023004"/>
    </source>
</evidence>
<reference evidence="7" key="1">
    <citation type="journal article" date="2019" name="Int. J. Syst. Evol. Microbiol.">
        <title>The Global Catalogue of Microorganisms (GCM) 10K type strain sequencing project: providing services to taxonomists for standard genome sequencing and annotation.</title>
        <authorList>
            <consortium name="The Broad Institute Genomics Platform"/>
            <consortium name="The Broad Institute Genome Sequencing Center for Infectious Disease"/>
            <person name="Wu L."/>
            <person name="Ma J."/>
        </authorList>
    </citation>
    <scope>NUCLEOTIDE SEQUENCE [LARGE SCALE GENOMIC DNA]</scope>
    <source>
        <strain evidence="7">CCUG 54781</strain>
    </source>
</reference>
<evidence type="ECO:0000256" key="2">
    <source>
        <dbReference type="ARBA" id="ARBA00022723"/>
    </source>
</evidence>
<proteinExistence type="predicted"/>
<evidence type="ECO:0000259" key="5">
    <source>
        <dbReference type="PROSITE" id="PS51296"/>
    </source>
</evidence>
<dbReference type="InterPro" id="IPR017941">
    <property type="entry name" value="Rieske_2Fe-2S"/>
</dbReference>
<dbReference type="Gene3D" id="3.30.9.10">
    <property type="entry name" value="D-Amino Acid Oxidase, subunit A, domain 2"/>
    <property type="match status" value="1"/>
</dbReference>
<feature type="domain" description="Rieske" evidence="5">
    <location>
        <begin position="420"/>
        <end position="514"/>
    </location>
</feature>
<evidence type="ECO:0000313" key="6">
    <source>
        <dbReference type="EMBL" id="MFC7346056.1"/>
    </source>
</evidence>
<dbReference type="Pfam" id="PF00355">
    <property type="entry name" value="Rieske"/>
    <property type="match status" value="1"/>
</dbReference>
<dbReference type="PROSITE" id="PS51296">
    <property type="entry name" value="RIESKE"/>
    <property type="match status" value="1"/>
</dbReference>